<accession>A0A088S8E1</accession>
<dbReference type="InterPro" id="IPR052500">
    <property type="entry name" value="Chloro/Mito_RNA_Process"/>
</dbReference>
<reference evidence="2" key="1">
    <citation type="submission" date="2014-08" db="EMBL/GenBank/DDBJ databases">
        <title>Complete mtDNA Sequence of the Mucoralean Fusion Parasite Parasitella parasitica.</title>
        <authorList>
            <person name="Ellenberger S."/>
            <person name="Burmester A."/>
            <person name="Wostemeyer J."/>
        </authorList>
    </citation>
    <scope>NUCLEOTIDE SEQUENCE</scope>
    <source>
        <strain evidence="2">CBS 412.66</strain>
    </source>
</reference>
<keyword evidence="2" id="KW-0496">Mitochondrion</keyword>
<dbReference type="SUPFAM" id="SSF55608">
    <property type="entry name" value="Homing endonucleases"/>
    <property type="match status" value="1"/>
</dbReference>
<gene>
    <name evidence="2" type="primary">orf22</name>
</gene>
<dbReference type="GO" id="GO:0004519">
    <property type="term" value="F:endonuclease activity"/>
    <property type="evidence" value="ECO:0007669"/>
    <property type="project" value="UniProtKB-KW"/>
</dbReference>
<protein>
    <submittedName>
        <fullName evidence="2">LAGLIDADG endonuclease</fullName>
    </submittedName>
</protein>
<keyword evidence="2" id="KW-0378">Hydrolase</keyword>
<dbReference type="PANTHER" id="PTHR47539:SF1">
    <property type="entry name" value="PENTATRICOPEPTIDE REPEAT-CONTAINING PROTEIN OTP51, CHLOROPLASTIC"/>
    <property type="match status" value="1"/>
</dbReference>
<keyword evidence="2" id="KW-0255">Endonuclease</keyword>
<dbReference type="RefSeq" id="YP_009059678.1">
    <property type="nucleotide sequence ID" value="NC_024944.1"/>
</dbReference>
<dbReference type="InterPro" id="IPR027434">
    <property type="entry name" value="Homing_endonucl"/>
</dbReference>
<proteinExistence type="predicted"/>
<feature type="domain" description="Homing endonuclease LAGLIDADG" evidence="1">
    <location>
        <begin position="49"/>
        <end position="217"/>
    </location>
</feature>
<dbReference type="GO" id="GO:0000373">
    <property type="term" value="P:Group II intron splicing"/>
    <property type="evidence" value="ECO:0007669"/>
    <property type="project" value="TreeGrafter"/>
</dbReference>
<dbReference type="GeneID" id="20466172"/>
<name>A0A088S8E1_9FUNG</name>
<dbReference type="InterPro" id="IPR004860">
    <property type="entry name" value="LAGLIDADG_dom"/>
</dbReference>
<dbReference type="GO" id="GO:0045292">
    <property type="term" value="P:mRNA cis splicing, via spliceosome"/>
    <property type="evidence" value="ECO:0007669"/>
    <property type="project" value="TreeGrafter"/>
</dbReference>
<evidence type="ECO:0000259" key="1">
    <source>
        <dbReference type="Pfam" id="PF03161"/>
    </source>
</evidence>
<geneLocation type="mitochondrion" evidence="2"/>
<dbReference type="EMBL" id="KM382275">
    <property type="protein sequence ID" value="AIO05728.1"/>
    <property type="molecule type" value="Genomic_DNA"/>
</dbReference>
<dbReference type="PANTHER" id="PTHR47539">
    <property type="entry name" value="PENTATRICOPEPTIDE REPEAT-CONTAINING PROTEIN OTP51, CHLOROPLASTIC"/>
    <property type="match status" value="1"/>
</dbReference>
<dbReference type="Gene3D" id="3.10.28.10">
    <property type="entry name" value="Homing endonucleases"/>
    <property type="match status" value="2"/>
</dbReference>
<keyword evidence="2" id="KW-0540">Nuclease</keyword>
<organism evidence="2">
    <name type="scientific">Parasitella parasitica</name>
    <dbReference type="NCBI Taxonomy" id="35722"/>
    <lineage>
        <taxon>Eukaryota</taxon>
        <taxon>Fungi</taxon>
        <taxon>Fungi incertae sedis</taxon>
        <taxon>Mucoromycota</taxon>
        <taxon>Mucoromycotina</taxon>
        <taxon>Mucoromycetes</taxon>
        <taxon>Mucorales</taxon>
        <taxon>Mucorineae</taxon>
        <taxon>Mucoraceae</taxon>
        <taxon>Parasitella</taxon>
    </lineage>
</organism>
<dbReference type="Pfam" id="PF03161">
    <property type="entry name" value="LAGLIDADG_2"/>
    <property type="match status" value="1"/>
</dbReference>
<evidence type="ECO:0000313" key="2">
    <source>
        <dbReference type="EMBL" id="AIO05728.1"/>
    </source>
</evidence>
<dbReference type="AlphaFoldDB" id="A0A088S8E1"/>
<sequence length="234" mass="26875">MYINNKTLVRLPYLTLKKMYRTKGTKNAGNIKNTDLYKNTQELTNLQQDILIGLLLGDATLRPKGVKGGSALQINHSQGQKDYILYLHNLFEPFIIAPVKFQTKYNKVVDMTYYNCSMHTLAFTCFANFRDYFYLNNRKIVPVNIGDLLKSPGLAHWAMDDGSKADSGFILHTESFTFEEVMLLIKVLKDNFELEATPKKARNNFVIYIKASSIAQFKSLVKPYFVPSMLYKLK</sequence>